<feature type="compositionally biased region" description="Gly residues" evidence="1">
    <location>
        <begin position="64"/>
        <end position="77"/>
    </location>
</feature>
<dbReference type="AlphaFoldDB" id="A0A4U6TW93"/>
<protein>
    <submittedName>
        <fullName evidence="2">Uncharacterized protein</fullName>
    </submittedName>
</protein>
<sequence>MKESFRPNGVFIRQSVIFFFVRTRQLQRMHEAARASGDVAVRRSQQRCTMGSNGGAARRRGMEDGAGGSTGGEGPAGGDAMKAGGTGGSGQGEEGPGEVGWLVAQEAAALCRLVAQEAAALCRLVAQEAAVGAERGRARRVGRGQPAVAQGRLGLPRKKIRSGQRKNIGC</sequence>
<evidence type="ECO:0000256" key="1">
    <source>
        <dbReference type="SAM" id="MobiDB-lite"/>
    </source>
</evidence>
<gene>
    <name evidence="2" type="ORF">SEVIR_7G291900v2</name>
</gene>
<name>A0A4U6TW93_SETVI</name>
<proteinExistence type="predicted"/>
<dbReference type="EMBL" id="CM016558">
    <property type="protein sequence ID" value="TKW07200.1"/>
    <property type="molecule type" value="Genomic_DNA"/>
</dbReference>
<evidence type="ECO:0000313" key="2">
    <source>
        <dbReference type="EMBL" id="TKW07200.1"/>
    </source>
</evidence>
<dbReference type="Proteomes" id="UP000298652">
    <property type="component" value="Chromosome 7"/>
</dbReference>
<organism evidence="2 3">
    <name type="scientific">Setaria viridis</name>
    <name type="common">Green bristlegrass</name>
    <name type="synonym">Setaria italica subsp. viridis</name>
    <dbReference type="NCBI Taxonomy" id="4556"/>
    <lineage>
        <taxon>Eukaryota</taxon>
        <taxon>Viridiplantae</taxon>
        <taxon>Streptophyta</taxon>
        <taxon>Embryophyta</taxon>
        <taxon>Tracheophyta</taxon>
        <taxon>Spermatophyta</taxon>
        <taxon>Magnoliopsida</taxon>
        <taxon>Liliopsida</taxon>
        <taxon>Poales</taxon>
        <taxon>Poaceae</taxon>
        <taxon>PACMAD clade</taxon>
        <taxon>Panicoideae</taxon>
        <taxon>Panicodae</taxon>
        <taxon>Paniceae</taxon>
        <taxon>Cenchrinae</taxon>
        <taxon>Setaria</taxon>
    </lineage>
</organism>
<keyword evidence="3" id="KW-1185">Reference proteome</keyword>
<reference evidence="2" key="1">
    <citation type="submission" date="2019-03" db="EMBL/GenBank/DDBJ databases">
        <title>WGS assembly of Setaria viridis.</title>
        <authorList>
            <person name="Huang P."/>
            <person name="Jenkins J."/>
            <person name="Grimwood J."/>
            <person name="Barry K."/>
            <person name="Healey A."/>
            <person name="Mamidi S."/>
            <person name="Sreedasyam A."/>
            <person name="Shu S."/>
            <person name="Feldman M."/>
            <person name="Wu J."/>
            <person name="Yu Y."/>
            <person name="Chen C."/>
            <person name="Johnson J."/>
            <person name="Rokhsar D."/>
            <person name="Baxter I."/>
            <person name="Schmutz J."/>
            <person name="Brutnell T."/>
            <person name="Kellogg E."/>
        </authorList>
    </citation>
    <scope>NUCLEOTIDE SEQUENCE [LARGE SCALE GENOMIC DNA]</scope>
</reference>
<feature type="region of interest" description="Disordered" evidence="1">
    <location>
        <begin position="43"/>
        <end position="97"/>
    </location>
</feature>
<feature type="region of interest" description="Disordered" evidence="1">
    <location>
        <begin position="133"/>
        <end position="155"/>
    </location>
</feature>
<feature type="compositionally biased region" description="Gly residues" evidence="1">
    <location>
        <begin position="84"/>
        <end position="97"/>
    </location>
</feature>
<dbReference type="Gramene" id="TKW07200">
    <property type="protein sequence ID" value="TKW07200"/>
    <property type="gene ID" value="SEVIR_7G291900v2"/>
</dbReference>
<evidence type="ECO:0000313" key="3">
    <source>
        <dbReference type="Proteomes" id="UP000298652"/>
    </source>
</evidence>
<accession>A0A4U6TW93</accession>